<dbReference type="EMBL" id="CP132302">
    <property type="protein sequence ID" value="WLR97186.1"/>
    <property type="molecule type" value="Genomic_DNA"/>
</dbReference>
<gene>
    <name evidence="1" type="ORF">Q9313_16075</name>
</gene>
<keyword evidence="2" id="KW-1185">Reference proteome</keyword>
<organism evidence="1 2">
    <name type="scientific">Shinella sumterensis</name>
    <dbReference type="NCBI Taxonomy" id="1967501"/>
    <lineage>
        <taxon>Bacteria</taxon>
        <taxon>Pseudomonadati</taxon>
        <taxon>Pseudomonadota</taxon>
        <taxon>Alphaproteobacteria</taxon>
        <taxon>Hyphomicrobiales</taxon>
        <taxon>Rhizobiaceae</taxon>
        <taxon>Shinella</taxon>
    </lineage>
</organism>
<reference evidence="1 2" key="1">
    <citation type="submission" date="2023-08" db="EMBL/GenBank/DDBJ databases">
        <title>Pathogen: clinical or host-associated sample.</title>
        <authorList>
            <person name="Hergert J."/>
            <person name="Casey R."/>
            <person name="Wagner J."/>
            <person name="Young E.L."/>
            <person name="Oakeson K.F."/>
        </authorList>
    </citation>
    <scope>NUCLEOTIDE SEQUENCE [LARGE SCALE GENOMIC DNA]</scope>
    <source>
        <strain evidence="1 2">1760953</strain>
    </source>
</reference>
<dbReference type="AlphaFoldDB" id="A0AA50D6V1"/>
<sequence length="71" mass="7726">MFQLTEKQASGTGNPESVFISWLLWQPRGADLAAEALKEVHKLARLDNPDPDIARLKALFTSLAGADGPLH</sequence>
<dbReference type="RefSeq" id="WP_134648318.1">
    <property type="nucleotide sequence ID" value="NZ_CP132302.1"/>
</dbReference>
<evidence type="ECO:0000313" key="2">
    <source>
        <dbReference type="Proteomes" id="UP001234585"/>
    </source>
</evidence>
<name>A0AA50D6V1_9HYPH</name>
<dbReference type="Proteomes" id="UP001234585">
    <property type="component" value="Chromosome"/>
</dbReference>
<protein>
    <submittedName>
        <fullName evidence="1">Uncharacterized protein</fullName>
    </submittedName>
</protein>
<accession>A0AA50D6V1</accession>
<evidence type="ECO:0000313" key="1">
    <source>
        <dbReference type="EMBL" id="WLR97186.1"/>
    </source>
</evidence>
<proteinExistence type="predicted"/>